<dbReference type="SUPFAM" id="SSF81665">
    <property type="entry name" value="Calcium ATPase, transmembrane domain M"/>
    <property type="match status" value="1"/>
</dbReference>
<gene>
    <name evidence="11" type="ORF">EUGRSUZ_E03894</name>
</gene>
<evidence type="ECO:0000256" key="5">
    <source>
        <dbReference type="ARBA" id="ARBA00022842"/>
    </source>
</evidence>
<feature type="transmembrane region" description="Helical" evidence="8">
    <location>
        <begin position="740"/>
        <end position="758"/>
    </location>
</feature>
<dbReference type="InterPro" id="IPR001757">
    <property type="entry name" value="P_typ_ATPase"/>
</dbReference>
<dbReference type="PRINTS" id="PR00119">
    <property type="entry name" value="CATATPASE"/>
</dbReference>
<keyword evidence="4" id="KW-0106">Calcium</keyword>
<dbReference type="SUPFAM" id="SSF56784">
    <property type="entry name" value="HAD-like"/>
    <property type="match status" value="1"/>
</dbReference>
<evidence type="ECO:0000313" key="11">
    <source>
        <dbReference type="EMBL" id="KCW75146.1"/>
    </source>
</evidence>
<feature type="transmembrane region" description="Helical" evidence="8">
    <location>
        <begin position="912"/>
        <end position="939"/>
    </location>
</feature>
<feature type="transmembrane region" description="Helical" evidence="8">
    <location>
        <begin position="882"/>
        <end position="900"/>
    </location>
</feature>
<evidence type="ECO:0000256" key="2">
    <source>
        <dbReference type="ARBA" id="ARBA00022692"/>
    </source>
</evidence>
<dbReference type="InterPro" id="IPR008250">
    <property type="entry name" value="ATPase_P-typ_transduc_dom_A_sf"/>
</dbReference>
<feature type="transmembrane region" description="Helical" evidence="8">
    <location>
        <begin position="292"/>
        <end position="313"/>
    </location>
</feature>
<dbReference type="GO" id="GO:0005524">
    <property type="term" value="F:ATP binding"/>
    <property type="evidence" value="ECO:0007669"/>
    <property type="project" value="InterPro"/>
</dbReference>
<feature type="transmembrane region" description="Helical" evidence="8">
    <location>
        <begin position="107"/>
        <end position="135"/>
    </location>
</feature>
<dbReference type="eggNOG" id="KOG0204">
    <property type="taxonomic scope" value="Eukaryota"/>
</dbReference>
<evidence type="ECO:0000259" key="9">
    <source>
        <dbReference type="Pfam" id="PF00122"/>
    </source>
</evidence>
<feature type="domain" description="P-type ATPase A" evidence="9">
    <location>
        <begin position="186"/>
        <end position="275"/>
    </location>
</feature>
<organism evidence="11">
    <name type="scientific">Eucalyptus grandis</name>
    <name type="common">Flooded gum</name>
    <dbReference type="NCBI Taxonomy" id="71139"/>
    <lineage>
        <taxon>Eukaryota</taxon>
        <taxon>Viridiplantae</taxon>
        <taxon>Streptophyta</taxon>
        <taxon>Embryophyta</taxon>
        <taxon>Tracheophyta</taxon>
        <taxon>Spermatophyta</taxon>
        <taxon>Magnoliopsida</taxon>
        <taxon>eudicotyledons</taxon>
        <taxon>Gunneridae</taxon>
        <taxon>Pentapetalae</taxon>
        <taxon>rosids</taxon>
        <taxon>malvids</taxon>
        <taxon>Myrtales</taxon>
        <taxon>Myrtaceae</taxon>
        <taxon>Myrtoideae</taxon>
        <taxon>Eucalypteae</taxon>
        <taxon>Eucalyptus</taxon>
    </lineage>
</organism>
<evidence type="ECO:0000256" key="8">
    <source>
        <dbReference type="SAM" id="Phobius"/>
    </source>
</evidence>
<dbReference type="InterPro" id="IPR023299">
    <property type="entry name" value="ATPase_P-typ_cyto_dom_N"/>
</dbReference>
<dbReference type="InterPro" id="IPR006068">
    <property type="entry name" value="ATPase_P-typ_cation-transptr_C"/>
</dbReference>
<keyword evidence="2 8" id="KW-0812">Transmembrane</keyword>
<dbReference type="PANTHER" id="PTHR24093">
    <property type="entry name" value="CATION TRANSPORTING ATPASE"/>
    <property type="match status" value="1"/>
</dbReference>
<dbReference type="Gene3D" id="3.40.1110.10">
    <property type="entry name" value="Calcium-transporting ATPase, cytoplasmic domain N"/>
    <property type="match status" value="1"/>
</dbReference>
<dbReference type="SUPFAM" id="SSF81653">
    <property type="entry name" value="Calcium ATPase, transduction domain A"/>
    <property type="match status" value="1"/>
</dbReference>
<dbReference type="Gene3D" id="1.20.1110.10">
    <property type="entry name" value="Calcium-transporting ATPase, transmembrane domain"/>
    <property type="match status" value="2"/>
</dbReference>
<dbReference type="InterPro" id="IPR023298">
    <property type="entry name" value="ATPase_P-typ_TM_dom_sf"/>
</dbReference>
<dbReference type="InParanoid" id="A0A059CAE1"/>
<evidence type="ECO:0000259" key="10">
    <source>
        <dbReference type="Pfam" id="PF00689"/>
    </source>
</evidence>
<dbReference type="Gramene" id="KCW75146">
    <property type="protein sequence ID" value="KCW75146"/>
    <property type="gene ID" value="EUGRSUZ_E03894"/>
</dbReference>
<dbReference type="PANTHER" id="PTHR24093:SF470">
    <property type="entry name" value="CALCIUM-TRANSPORTING ATPASE 12, PLASMA MEMBRANE-TYPE-LIKE"/>
    <property type="match status" value="1"/>
</dbReference>
<feature type="transmembrane region" description="Helical" evidence="8">
    <location>
        <begin position="147"/>
        <end position="166"/>
    </location>
</feature>
<dbReference type="InterPro" id="IPR059000">
    <property type="entry name" value="ATPase_P-type_domA"/>
</dbReference>
<dbReference type="Pfam" id="PF00122">
    <property type="entry name" value="E1-E2_ATPase"/>
    <property type="match status" value="1"/>
</dbReference>
<dbReference type="AlphaFoldDB" id="A0A059CAE1"/>
<dbReference type="SUPFAM" id="SSF81660">
    <property type="entry name" value="Metal cation-transporting ATPase, ATP-binding domain N"/>
    <property type="match status" value="1"/>
</dbReference>
<dbReference type="Gene3D" id="2.70.150.10">
    <property type="entry name" value="Calcium-transporting ATPase, cytoplasmic transduction domain A"/>
    <property type="match status" value="1"/>
</dbReference>
<keyword evidence="3" id="KW-0479">Metal-binding</keyword>
<accession>A0A059CAE1</accession>
<dbReference type="GO" id="GO:0005886">
    <property type="term" value="C:plasma membrane"/>
    <property type="evidence" value="ECO:0000318"/>
    <property type="project" value="GO_Central"/>
</dbReference>
<reference evidence="11" key="1">
    <citation type="submission" date="2013-07" db="EMBL/GenBank/DDBJ databases">
        <title>The genome of Eucalyptus grandis.</title>
        <authorList>
            <person name="Schmutz J."/>
            <person name="Hayes R."/>
            <person name="Myburg A."/>
            <person name="Tuskan G."/>
            <person name="Grattapaglia D."/>
            <person name="Rokhsar D.S."/>
        </authorList>
    </citation>
    <scope>NUCLEOTIDE SEQUENCE</scope>
    <source>
        <tissue evidence="11">Leaf extractions</tissue>
    </source>
</reference>
<dbReference type="GO" id="GO:0005388">
    <property type="term" value="F:P-type calcium transporter activity"/>
    <property type="evidence" value="ECO:0000318"/>
    <property type="project" value="GO_Central"/>
</dbReference>
<comment type="subcellular location">
    <subcellularLocation>
        <location evidence="1">Membrane</location>
    </subcellularLocation>
</comment>
<name>A0A059CAE1_EUCGR</name>
<feature type="transmembrane region" description="Helical" evidence="8">
    <location>
        <begin position="360"/>
        <end position="382"/>
    </location>
</feature>
<dbReference type="GO" id="GO:0016887">
    <property type="term" value="F:ATP hydrolysis activity"/>
    <property type="evidence" value="ECO:0007669"/>
    <property type="project" value="InterPro"/>
</dbReference>
<feature type="domain" description="Cation-transporting P-type ATPase C-terminal" evidence="10">
    <location>
        <begin position="765"/>
        <end position="933"/>
    </location>
</feature>
<feature type="transmembrane region" description="Helical" evidence="8">
    <location>
        <begin position="770"/>
        <end position="789"/>
    </location>
</feature>
<evidence type="ECO:0000256" key="3">
    <source>
        <dbReference type="ARBA" id="ARBA00022723"/>
    </source>
</evidence>
<dbReference type="EMBL" id="KK198757">
    <property type="protein sequence ID" value="KCW75146.1"/>
    <property type="molecule type" value="Genomic_DNA"/>
</dbReference>
<proteinExistence type="predicted"/>
<dbReference type="InterPro" id="IPR036412">
    <property type="entry name" value="HAD-like_sf"/>
</dbReference>
<evidence type="ECO:0000256" key="6">
    <source>
        <dbReference type="ARBA" id="ARBA00022989"/>
    </source>
</evidence>
<dbReference type="GO" id="GO:0046872">
    <property type="term" value="F:metal ion binding"/>
    <property type="evidence" value="ECO:0007669"/>
    <property type="project" value="UniProtKB-KW"/>
</dbReference>
<evidence type="ECO:0000256" key="7">
    <source>
        <dbReference type="ARBA" id="ARBA00023136"/>
    </source>
</evidence>
<keyword evidence="5" id="KW-0460">Magnesium</keyword>
<dbReference type="OMA" id="FIEITHI"/>
<keyword evidence="7 8" id="KW-0472">Membrane</keyword>
<dbReference type="Pfam" id="PF00689">
    <property type="entry name" value="Cation_ATPase_C"/>
    <property type="match status" value="1"/>
</dbReference>
<protein>
    <submittedName>
        <fullName evidence="11">Uncharacterized protein</fullName>
    </submittedName>
</protein>
<dbReference type="PRINTS" id="PR00120">
    <property type="entry name" value="HATPASE"/>
</dbReference>
<evidence type="ECO:0000256" key="4">
    <source>
        <dbReference type="ARBA" id="ARBA00022837"/>
    </source>
</evidence>
<dbReference type="Pfam" id="PF00702">
    <property type="entry name" value="Hydrolase"/>
    <property type="match status" value="1"/>
</dbReference>
<sequence length="980" mass="108587">MSQKSSAGDLDIKSQQENLLIDAGEAMTRQWLKVFLVLKAKSILISKTNKTAIKAYLKSLQESGGVQRVAEALRSDMDNGIPGHEKDLLHRRTALLKLKPGAHNRNFIYFLMKACNSTTIVLLLILAILSFAFGIKEKGLRMGWYDGAFVLGAVALIVIVHSVSEFRNENPRQPSRNQPWQNWEMEVHVLRGGCRQPIRISDVLLGDIVLLEKGDRVPADGLLIPTGSLKVDDKAHPVINDQNPFLFYGSVVTDGTGKMLVTSVGAETKLGNMLSRAPPSKETKVEEQLNKLGTLIQIIGIVSSIIIAVVLFLRFKLEKEHENSGLPDFSGKPHPLKELIKAIERVALKPGGMLNTLTSFTLLLLGIAEGLPLAIAIAITCWNKRMLGDKTFAQGPCSIVTMASVTTICIDETGWLALIPQKVAECWIGKVELIRDDSKVTIDVQDALRDGIGISSLLPEESLTSMDKSILSWAEEKWELKTEMWKQRHSIIKFKQSTLNENIVETLIAKTGGNGPRYRHFRGPATAILDICSQFYDIEGIPRPMGTSEKRFFENCIDQMQSGGLESIAFARDQVDDCESDLSNPDDDYREVREKFREAGIELLLPSSKDVSMLKDIATAIGVMQRDSDALVTTGEEFQDSGEGSMDMATGISVMGNSLPSDVHCLVSRLKDNRHTVAVVGNTTNDIPSLKAADVGLTFAIWSTDIARKGSDIVIMKGNFTSILAIVKCGRCIYSNMRKYIQFQLTMTLAGLLIPLITNASHGSSPITTIQFHWAISLLTTLGGLALLMEPPREMLMEKVALGRDGQLITKAMWVNIFIQTAYQASLLAIIQSQGPIMLGLNEKLIGTLIFNSFFLCQLFNKFNAREPEEMNIFRGVHRSKWFWVGIIIALLLQFAFLEIEHIIAGDSRLKYAEWGMCLFLGVISWCIDLAGKCVLLMIKTWVTKPPRSVTSADPERPRDLELPLIKEHIGVNTDDLMVH</sequence>
<evidence type="ECO:0000256" key="1">
    <source>
        <dbReference type="ARBA" id="ARBA00004370"/>
    </source>
</evidence>
<keyword evidence="6 8" id="KW-1133">Transmembrane helix</keyword>